<comment type="caution">
    <text evidence="13">The sequence shown here is derived from an EMBL/GenBank/DDBJ whole genome shotgun (WGS) entry which is preliminary data.</text>
</comment>
<dbReference type="GO" id="GO:0005886">
    <property type="term" value="C:plasma membrane"/>
    <property type="evidence" value="ECO:0007669"/>
    <property type="project" value="TreeGrafter"/>
</dbReference>
<evidence type="ECO:0000256" key="11">
    <source>
        <dbReference type="SAM" id="SignalP"/>
    </source>
</evidence>
<keyword evidence="5 11" id="KW-0732">Signal</keyword>
<comment type="similarity">
    <text evidence="2">Belongs to the nicastrin family.</text>
</comment>
<name>A0AAV2TY23_CALDB</name>
<protein>
    <recommendedName>
        <fullName evidence="3">Nicastrin</fullName>
    </recommendedName>
</protein>
<reference evidence="13" key="1">
    <citation type="submission" date="2024-06" db="EMBL/GenBank/DDBJ databases">
        <authorList>
            <person name="Liu X."/>
            <person name="Lenzi L."/>
            <person name="Haldenby T S."/>
            <person name="Uol C."/>
        </authorList>
    </citation>
    <scope>NUCLEOTIDE SEQUENCE</scope>
</reference>
<organism evidence="13 14">
    <name type="scientific">Calicophoron daubneyi</name>
    <name type="common">Rumen fluke</name>
    <name type="synonym">Paramphistomum daubneyi</name>
    <dbReference type="NCBI Taxonomy" id="300641"/>
    <lineage>
        <taxon>Eukaryota</taxon>
        <taxon>Metazoa</taxon>
        <taxon>Spiralia</taxon>
        <taxon>Lophotrochozoa</taxon>
        <taxon>Platyhelminthes</taxon>
        <taxon>Trematoda</taxon>
        <taxon>Digenea</taxon>
        <taxon>Plagiorchiida</taxon>
        <taxon>Pronocephalata</taxon>
        <taxon>Paramphistomoidea</taxon>
        <taxon>Paramphistomidae</taxon>
        <taxon>Calicophoron</taxon>
    </lineage>
</organism>
<dbReference type="InterPro" id="IPR008710">
    <property type="entry name" value="Nicastrin"/>
</dbReference>
<keyword evidence="4 10" id="KW-0812">Transmembrane</keyword>
<evidence type="ECO:0000256" key="4">
    <source>
        <dbReference type="ARBA" id="ARBA00022692"/>
    </source>
</evidence>
<keyword evidence="6" id="KW-0914">Notch signaling pathway</keyword>
<evidence type="ECO:0000256" key="5">
    <source>
        <dbReference type="ARBA" id="ARBA00022729"/>
    </source>
</evidence>
<dbReference type="PANTHER" id="PTHR21092:SF0">
    <property type="entry name" value="NICASTRIN"/>
    <property type="match status" value="1"/>
</dbReference>
<comment type="subcellular location">
    <subcellularLocation>
        <location evidence="1">Membrane</location>
        <topology evidence="1">Single-pass type I membrane protein</topology>
    </subcellularLocation>
</comment>
<evidence type="ECO:0000256" key="7">
    <source>
        <dbReference type="ARBA" id="ARBA00022989"/>
    </source>
</evidence>
<dbReference type="AlphaFoldDB" id="A0AAV2TY23"/>
<evidence type="ECO:0000256" key="9">
    <source>
        <dbReference type="ARBA" id="ARBA00023180"/>
    </source>
</evidence>
<evidence type="ECO:0000256" key="10">
    <source>
        <dbReference type="SAM" id="Phobius"/>
    </source>
</evidence>
<evidence type="ECO:0000256" key="2">
    <source>
        <dbReference type="ARBA" id="ARBA00007717"/>
    </source>
</evidence>
<keyword evidence="8 10" id="KW-0472">Membrane</keyword>
<evidence type="ECO:0000313" key="14">
    <source>
        <dbReference type="Proteomes" id="UP001497525"/>
    </source>
</evidence>
<dbReference type="Pfam" id="PF18266">
    <property type="entry name" value="Ncstrn_small"/>
    <property type="match status" value="1"/>
</dbReference>
<keyword evidence="7 10" id="KW-1133">Transmembrane helix</keyword>
<keyword evidence="9" id="KW-0325">Glycoprotein</keyword>
<evidence type="ECO:0000256" key="6">
    <source>
        <dbReference type="ARBA" id="ARBA00022976"/>
    </source>
</evidence>
<feature type="chain" id="PRO_5043495031" description="Nicastrin" evidence="11">
    <location>
        <begin position="26"/>
        <end position="713"/>
    </location>
</feature>
<evidence type="ECO:0000256" key="8">
    <source>
        <dbReference type="ARBA" id="ARBA00023136"/>
    </source>
</evidence>
<evidence type="ECO:0000259" key="12">
    <source>
        <dbReference type="Pfam" id="PF18266"/>
    </source>
</evidence>
<evidence type="ECO:0000313" key="13">
    <source>
        <dbReference type="EMBL" id="CAL5140259.1"/>
    </source>
</evidence>
<feature type="domain" description="Nicastrin small lobe" evidence="12">
    <location>
        <begin position="44"/>
        <end position="214"/>
    </location>
</feature>
<dbReference type="Proteomes" id="UP001497525">
    <property type="component" value="Unassembled WGS sequence"/>
</dbReference>
<dbReference type="PANTHER" id="PTHR21092">
    <property type="entry name" value="NICASTRIN"/>
    <property type="match status" value="1"/>
</dbReference>
<dbReference type="GO" id="GO:0016485">
    <property type="term" value="P:protein processing"/>
    <property type="evidence" value="ECO:0007669"/>
    <property type="project" value="InterPro"/>
</dbReference>
<accession>A0AAV2TY23</accession>
<proteinExistence type="inferred from homology"/>
<evidence type="ECO:0000256" key="3">
    <source>
        <dbReference type="ARBA" id="ARBA00015303"/>
    </source>
</evidence>
<gene>
    <name evidence="13" type="ORF">CDAUBV1_LOCUS15429</name>
</gene>
<dbReference type="GO" id="GO:0007220">
    <property type="term" value="P:Notch receptor processing"/>
    <property type="evidence" value="ECO:0007669"/>
    <property type="project" value="TreeGrafter"/>
</dbReference>
<dbReference type="Pfam" id="PF05450">
    <property type="entry name" value="Nicastrin"/>
    <property type="match status" value="1"/>
</dbReference>
<feature type="transmembrane region" description="Helical" evidence="10">
    <location>
        <begin position="663"/>
        <end position="685"/>
    </location>
</feature>
<dbReference type="EMBL" id="CAXLJL010000711">
    <property type="protein sequence ID" value="CAL5140259.1"/>
    <property type="molecule type" value="Genomic_DNA"/>
</dbReference>
<evidence type="ECO:0000256" key="1">
    <source>
        <dbReference type="ARBA" id="ARBA00004479"/>
    </source>
</evidence>
<dbReference type="InterPro" id="IPR041084">
    <property type="entry name" value="Ncstrn_small"/>
</dbReference>
<dbReference type="GO" id="GO:0007219">
    <property type="term" value="P:Notch signaling pathway"/>
    <property type="evidence" value="ECO:0007669"/>
    <property type="project" value="UniProtKB-KW"/>
</dbReference>
<sequence length="713" mass="79357">MVVLLSRSSLVLVVLCSLALRCVEQSSISESIYHYAPEDVVSYCSRKLNISGQVGCSSKLGVTSGVVIMANNSAQVATFLNGTRENGVILVVNFDVFINASLMEQVRRAPHVVGLVIFSPERDWVPGASGFSESPTCPNALYSLYSPDVQCNFTPSWNPFGADYSTIDWPFPAVLVQNQIPEMKVALADCYHKFNVNPADDTRCSMELRNPMSAVRSTVVCTRRQSLMSLQIFETSEVFCEELTGLNIVLSTTNTTASLGHPEFARSEELKKGRRAVNSSLLVMTRMDSRSMFERSGFGSQGILPSVAVLLSVAIHLMRQPAFKDLQLERDLFFAFLDNEAYDFMGSNRLNYDLREYLLAAYTGYSLGWDQLYGVIELGEISLSNSTDPVYQMLSDSAIYDKTKTVTDRLRSNLIQSSERFGKIRFVKPTEQVSRMPLPPTVSMQRILYYAPHSLAHLVLTDAAGPPLHDTYFESFLDVNWPPKDNPGADATLLSFANTLADALHREVTTNAQPIPASIEHPTPGDLLECFVHTVNCSLLKMFLSPMDINFLLKLGTPIPTQTYTSVNKHELKLSHIVNVLLMGLTGQLTEEPNCPSRTEKDPYVYLMGYFNGSERCYRTLLDFANRFVMFQDGEPIAPAWVRSRVATNHRYLRWYRSASRTIDIISVALGLLFMVLTGVCAFFLRSVIDVPANNILNATGARDVIPVIATPT</sequence>
<feature type="signal peptide" evidence="11">
    <location>
        <begin position="1"/>
        <end position="25"/>
    </location>
</feature>